<proteinExistence type="predicted"/>
<sequence>GSQDERQLRKINGRWSKKLSNNLSFKLSGMYLHGYEWPYVSETEYKSHLYPWTGHPYRMQDGKDNNPWTDPNNAVLMGMTNDGRGEVVIGNGEKNHEDLDGDGVAGEDWYNGYDDDGDGLIDEDYFTANGEDDNGDCPGDTNDDGCYCCTGDEGVDENIDELYDHWMDGYDNDGNGEIDDGRERNTKTAGTNYDPEWGYNMEEKNIIIKGGRSVENIHGNSNPWYVEGASLAYSDLKGDYF</sequence>
<feature type="non-terminal residue" evidence="1">
    <location>
        <position position="241"/>
    </location>
</feature>
<organism evidence="1">
    <name type="scientific">marine metagenome</name>
    <dbReference type="NCBI Taxonomy" id="408172"/>
    <lineage>
        <taxon>unclassified sequences</taxon>
        <taxon>metagenomes</taxon>
        <taxon>ecological metagenomes</taxon>
    </lineage>
</organism>
<feature type="non-terminal residue" evidence="1">
    <location>
        <position position="1"/>
    </location>
</feature>
<dbReference type="AlphaFoldDB" id="A0A383CDK0"/>
<gene>
    <name evidence="1" type="ORF">METZ01_LOCUS483310</name>
</gene>
<evidence type="ECO:0000313" key="1">
    <source>
        <dbReference type="EMBL" id="SVE30456.1"/>
    </source>
</evidence>
<name>A0A383CDK0_9ZZZZ</name>
<dbReference type="EMBL" id="UINC01208081">
    <property type="protein sequence ID" value="SVE30456.1"/>
    <property type="molecule type" value="Genomic_DNA"/>
</dbReference>
<reference evidence="1" key="1">
    <citation type="submission" date="2018-05" db="EMBL/GenBank/DDBJ databases">
        <authorList>
            <person name="Lanie J.A."/>
            <person name="Ng W.-L."/>
            <person name="Kazmierczak K.M."/>
            <person name="Andrzejewski T.M."/>
            <person name="Davidsen T.M."/>
            <person name="Wayne K.J."/>
            <person name="Tettelin H."/>
            <person name="Glass J.I."/>
            <person name="Rusch D."/>
            <person name="Podicherti R."/>
            <person name="Tsui H.-C.T."/>
            <person name="Winkler M.E."/>
        </authorList>
    </citation>
    <scope>NUCLEOTIDE SEQUENCE</scope>
</reference>
<accession>A0A383CDK0</accession>
<protein>
    <submittedName>
        <fullName evidence="1">Uncharacterized protein</fullName>
    </submittedName>
</protein>